<protein>
    <recommendedName>
        <fullName evidence="3">Response regulatory domain-containing protein</fullName>
    </recommendedName>
</protein>
<dbReference type="STRING" id="42253.NITMOv2_4041"/>
<dbReference type="PATRIC" id="fig|42253.5.peg.3989"/>
<dbReference type="SMART" id="SM00448">
    <property type="entry name" value="REC"/>
    <property type="match status" value="1"/>
</dbReference>
<reference evidence="4 5" key="1">
    <citation type="journal article" date="2015" name="Proc. Natl. Acad. Sci. U.S.A.">
        <title>Expanded metabolic versatility of ubiquitous nitrite-oxidizing bacteria from the genus Nitrospira.</title>
        <authorList>
            <person name="Koch H."/>
            <person name="Lucker S."/>
            <person name="Albertsen M."/>
            <person name="Kitzinger K."/>
            <person name="Herbold C."/>
            <person name="Spieck E."/>
            <person name="Nielsen P.H."/>
            <person name="Wagner M."/>
            <person name="Daims H."/>
        </authorList>
    </citation>
    <scope>NUCLEOTIDE SEQUENCE [LARGE SCALE GENOMIC DNA]</scope>
    <source>
        <strain evidence="4 5">NSP M-1</strain>
    </source>
</reference>
<organism evidence="4 5">
    <name type="scientific">Nitrospira moscoviensis</name>
    <dbReference type="NCBI Taxonomy" id="42253"/>
    <lineage>
        <taxon>Bacteria</taxon>
        <taxon>Pseudomonadati</taxon>
        <taxon>Nitrospirota</taxon>
        <taxon>Nitrospiria</taxon>
        <taxon>Nitrospirales</taxon>
        <taxon>Nitrospiraceae</taxon>
        <taxon>Nitrospira</taxon>
    </lineage>
</organism>
<dbReference type="KEGG" id="nmv:NITMOv2_4041"/>
<dbReference type="PANTHER" id="PTHR44591:SF23">
    <property type="entry name" value="CHEY SUBFAMILY"/>
    <property type="match status" value="1"/>
</dbReference>
<proteinExistence type="predicted"/>
<dbReference type="AlphaFoldDB" id="A0A0K2GHK2"/>
<comment type="caution">
    <text evidence="2">Lacks conserved residue(s) required for the propagation of feature annotation.</text>
</comment>
<evidence type="ECO:0000313" key="4">
    <source>
        <dbReference type="EMBL" id="ALA60425.1"/>
    </source>
</evidence>
<keyword evidence="5" id="KW-1185">Reference proteome</keyword>
<evidence type="ECO:0000256" key="1">
    <source>
        <dbReference type="ARBA" id="ARBA00022553"/>
    </source>
</evidence>
<dbReference type="InterPro" id="IPR011006">
    <property type="entry name" value="CheY-like_superfamily"/>
</dbReference>
<dbReference type="Gene3D" id="3.40.50.2300">
    <property type="match status" value="1"/>
</dbReference>
<dbReference type="PANTHER" id="PTHR44591">
    <property type="entry name" value="STRESS RESPONSE REGULATOR PROTEIN 1"/>
    <property type="match status" value="1"/>
</dbReference>
<name>A0A0K2GHK2_NITMO</name>
<evidence type="ECO:0000259" key="3">
    <source>
        <dbReference type="PROSITE" id="PS50110"/>
    </source>
</evidence>
<evidence type="ECO:0000256" key="2">
    <source>
        <dbReference type="PROSITE-ProRule" id="PRU00169"/>
    </source>
</evidence>
<dbReference type="PROSITE" id="PS50110">
    <property type="entry name" value="RESPONSE_REGULATORY"/>
    <property type="match status" value="1"/>
</dbReference>
<evidence type="ECO:0000313" key="5">
    <source>
        <dbReference type="Proteomes" id="UP000069205"/>
    </source>
</evidence>
<feature type="domain" description="Response regulatory" evidence="3">
    <location>
        <begin position="59"/>
        <end position="177"/>
    </location>
</feature>
<dbReference type="InterPro" id="IPR001789">
    <property type="entry name" value="Sig_transdc_resp-reg_receiver"/>
</dbReference>
<dbReference type="Pfam" id="PF00072">
    <property type="entry name" value="Response_reg"/>
    <property type="match status" value="1"/>
</dbReference>
<dbReference type="SUPFAM" id="SSF52172">
    <property type="entry name" value="CheY-like"/>
    <property type="match status" value="1"/>
</dbReference>
<dbReference type="InterPro" id="IPR050595">
    <property type="entry name" value="Bact_response_regulator"/>
</dbReference>
<dbReference type="Proteomes" id="UP000069205">
    <property type="component" value="Chromosome"/>
</dbReference>
<keyword evidence="1" id="KW-0597">Phosphoprotein</keyword>
<gene>
    <name evidence="4" type="ORF">NITMOv2_4041</name>
</gene>
<dbReference type="GO" id="GO:0000160">
    <property type="term" value="P:phosphorelay signal transduction system"/>
    <property type="evidence" value="ECO:0007669"/>
    <property type="project" value="InterPro"/>
</dbReference>
<accession>A0A0K2GHK2</accession>
<dbReference type="EMBL" id="CP011801">
    <property type="protein sequence ID" value="ALA60425.1"/>
    <property type="molecule type" value="Genomic_DNA"/>
</dbReference>
<sequence length="183" mass="20083">MRDGVPAPCWWTAGGKAAWATDRMALYWGMMTVFSSERHGLSEDDSCTAAGAPQRAQRRILVIDHDEAARRLLCDHLGAFGFDVAAEDNGVAGLARLADDWDRARFHGLLVELRMPVLGGLAVLQEMNERFPTVPVIAMADAAHVAKLRQAVKLGAREYVIKPFDAELLRHKCLSVFVNDSGP</sequence>